<name>A0A6G1IRG5_9PLEO</name>
<sequence>MTRANLDTSIVGFCSEENRAEAPGIVSERSPHIEDFEEGVDASFSTPSPESPPEPTTPTSDITDTQKTFNDDAVPVKDLPTLLTESSPKNPKTSPKGSLATTPRSPKLLKKRPEALDSGVPKRKGLKRLDTFRGNKAGSPKDPIVRLKQPNSAQFFDKGAKEGSPWKSVDGLGMTDAGLVKEMGSKSAGASVDTLNVECGGYYEGFEKRSGDAS</sequence>
<evidence type="ECO:0000256" key="1">
    <source>
        <dbReference type="SAM" id="MobiDB-lite"/>
    </source>
</evidence>
<gene>
    <name evidence="2" type="ORF">K458DRAFT_457925</name>
</gene>
<dbReference type="EMBL" id="MU005594">
    <property type="protein sequence ID" value="KAF2680822.1"/>
    <property type="molecule type" value="Genomic_DNA"/>
</dbReference>
<dbReference type="Proteomes" id="UP000799291">
    <property type="component" value="Unassembled WGS sequence"/>
</dbReference>
<organism evidence="2 3">
    <name type="scientific">Lentithecium fluviatile CBS 122367</name>
    <dbReference type="NCBI Taxonomy" id="1168545"/>
    <lineage>
        <taxon>Eukaryota</taxon>
        <taxon>Fungi</taxon>
        <taxon>Dikarya</taxon>
        <taxon>Ascomycota</taxon>
        <taxon>Pezizomycotina</taxon>
        <taxon>Dothideomycetes</taxon>
        <taxon>Pleosporomycetidae</taxon>
        <taxon>Pleosporales</taxon>
        <taxon>Massarineae</taxon>
        <taxon>Lentitheciaceae</taxon>
        <taxon>Lentithecium</taxon>
    </lineage>
</organism>
<feature type="compositionally biased region" description="Polar residues" evidence="1">
    <location>
        <begin position="83"/>
        <end position="104"/>
    </location>
</feature>
<protein>
    <submittedName>
        <fullName evidence="2">Uncharacterized protein</fullName>
    </submittedName>
</protein>
<dbReference type="AlphaFoldDB" id="A0A6G1IRG5"/>
<reference evidence="2" key="1">
    <citation type="journal article" date="2020" name="Stud. Mycol.">
        <title>101 Dothideomycetes genomes: a test case for predicting lifestyles and emergence of pathogens.</title>
        <authorList>
            <person name="Haridas S."/>
            <person name="Albert R."/>
            <person name="Binder M."/>
            <person name="Bloem J."/>
            <person name="Labutti K."/>
            <person name="Salamov A."/>
            <person name="Andreopoulos B."/>
            <person name="Baker S."/>
            <person name="Barry K."/>
            <person name="Bills G."/>
            <person name="Bluhm B."/>
            <person name="Cannon C."/>
            <person name="Castanera R."/>
            <person name="Culley D."/>
            <person name="Daum C."/>
            <person name="Ezra D."/>
            <person name="Gonzalez J."/>
            <person name="Henrissat B."/>
            <person name="Kuo A."/>
            <person name="Liang C."/>
            <person name="Lipzen A."/>
            <person name="Lutzoni F."/>
            <person name="Magnuson J."/>
            <person name="Mondo S."/>
            <person name="Nolan M."/>
            <person name="Ohm R."/>
            <person name="Pangilinan J."/>
            <person name="Park H.-J."/>
            <person name="Ramirez L."/>
            <person name="Alfaro M."/>
            <person name="Sun H."/>
            <person name="Tritt A."/>
            <person name="Yoshinaga Y."/>
            <person name="Zwiers L.-H."/>
            <person name="Turgeon B."/>
            <person name="Goodwin S."/>
            <person name="Spatafora J."/>
            <person name="Crous P."/>
            <person name="Grigoriev I."/>
        </authorList>
    </citation>
    <scope>NUCLEOTIDE SEQUENCE</scope>
    <source>
        <strain evidence="2">CBS 122367</strain>
    </source>
</reference>
<proteinExistence type="predicted"/>
<accession>A0A6G1IRG5</accession>
<evidence type="ECO:0000313" key="2">
    <source>
        <dbReference type="EMBL" id="KAF2680822.1"/>
    </source>
</evidence>
<keyword evidence="3" id="KW-1185">Reference proteome</keyword>
<feature type="region of interest" description="Disordered" evidence="1">
    <location>
        <begin position="15"/>
        <end position="145"/>
    </location>
</feature>
<evidence type="ECO:0000313" key="3">
    <source>
        <dbReference type="Proteomes" id="UP000799291"/>
    </source>
</evidence>